<dbReference type="GO" id="GO:1901224">
    <property type="term" value="P:positive regulation of non-canonical NF-kappaB signal transduction"/>
    <property type="evidence" value="ECO:0007669"/>
    <property type="project" value="Ensembl"/>
</dbReference>
<accession>K7FY05</accession>
<keyword evidence="3" id="KW-0472">Membrane</keyword>
<dbReference type="InterPro" id="IPR000483">
    <property type="entry name" value="Cys-rich_flank_reg_C"/>
</dbReference>
<dbReference type="GO" id="GO:0043123">
    <property type="term" value="P:positive regulation of canonical NF-kappaB signal transduction"/>
    <property type="evidence" value="ECO:0007669"/>
    <property type="project" value="Ensembl"/>
</dbReference>
<dbReference type="Ensembl" id="ENSPSIT00000012977.1">
    <property type="protein sequence ID" value="ENSPSIP00000012915.1"/>
    <property type="gene ID" value="ENSPSIG00000011620.1"/>
</dbReference>
<dbReference type="GO" id="GO:0001817">
    <property type="term" value="P:regulation of cytokine production"/>
    <property type="evidence" value="ECO:0007669"/>
    <property type="project" value="Ensembl"/>
</dbReference>
<dbReference type="EMBL" id="AGCU01114576">
    <property type="status" value="NOT_ANNOTATED_CDS"/>
    <property type="molecule type" value="Genomic_DNA"/>
</dbReference>
<evidence type="ECO:0000256" key="2">
    <source>
        <dbReference type="ARBA" id="ARBA00022729"/>
    </source>
</evidence>
<dbReference type="SUPFAM" id="SSF52058">
    <property type="entry name" value="L domain-like"/>
    <property type="match status" value="1"/>
</dbReference>
<dbReference type="EMBL" id="AGCU01114575">
    <property type="status" value="NOT_ANNOTATED_CDS"/>
    <property type="molecule type" value="Genomic_DNA"/>
</dbReference>
<evidence type="ECO:0000313" key="5">
    <source>
        <dbReference type="Ensembl" id="ENSPSIP00000012915.1"/>
    </source>
</evidence>
<dbReference type="Proteomes" id="UP000007267">
    <property type="component" value="Unassembled WGS sequence"/>
</dbReference>
<name>K7FY05_PELSI</name>
<dbReference type="InterPro" id="IPR032675">
    <property type="entry name" value="LRR_dom_sf"/>
</dbReference>
<keyword evidence="3" id="KW-0812">Transmembrane</keyword>
<dbReference type="HOGENOM" id="CLU_063696_1_0_1"/>
<sequence>MHRKHTTIHILSLKIKKTLKMKITWLMIWIGAVFSNPVTGECTITSQSVICEESAKNYSSIPTLSKNVTKLYLSNNSILLNRTDKKGNLLEHLDIKAPFKPFRINLKRNPWNCSCGLLHLQKWLNLSYVKLEHENDTLCEYPNAWNKFSIKTAPIQKSDCDSGRGSLTKAALSKSTISPKTIVILTSSLDSSNNSIRSNASHPGSPPLGKTWAFLLGVVVFVLSTSLLILIAIKFPMWYRYLISYNHHRLEEQEPEMFEKEFTTDLGTPPSVLNISEQYPTVIFEQTHIFTLDEDGFIEDKYIDDPGLTEKV</sequence>
<keyword evidence="1" id="KW-0433">Leucine-rich repeat</keyword>
<dbReference type="eggNOG" id="KOG0619">
    <property type="taxonomic scope" value="Eukaryota"/>
</dbReference>
<dbReference type="PANTHER" id="PTHR31450">
    <property type="entry name" value="LEUCINE-RICH REPEAT-CONTAINING PROTEIN 19 LRRC19 FAMILY MEMBER"/>
    <property type="match status" value="1"/>
</dbReference>
<organism evidence="5 6">
    <name type="scientific">Pelodiscus sinensis</name>
    <name type="common">Chinese softshell turtle</name>
    <name type="synonym">Trionyx sinensis</name>
    <dbReference type="NCBI Taxonomy" id="13735"/>
    <lineage>
        <taxon>Eukaryota</taxon>
        <taxon>Metazoa</taxon>
        <taxon>Chordata</taxon>
        <taxon>Craniata</taxon>
        <taxon>Vertebrata</taxon>
        <taxon>Euteleostomi</taxon>
        <taxon>Archelosauria</taxon>
        <taxon>Testudinata</taxon>
        <taxon>Testudines</taxon>
        <taxon>Cryptodira</taxon>
        <taxon>Trionychia</taxon>
        <taxon>Trionychidae</taxon>
        <taxon>Pelodiscus</taxon>
    </lineage>
</organism>
<evidence type="ECO:0000259" key="4">
    <source>
        <dbReference type="SMART" id="SM00082"/>
    </source>
</evidence>
<reference evidence="5" key="3">
    <citation type="submission" date="2025-08" db="UniProtKB">
        <authorList>
            <consortium name="Ensembl"/>
        </authorList>
    </citation>
    <scope>IDENTIFICATION</scope>
</reference>
<reference evidence="6" key="2">
    <citation type="journal article" date="2013" name="Nat. Genet.">
        <title>The draft genomes of soft-shell turtle and green sea turtle yield insights into the development and evolution of the turtle-specific body plan.</title>
        <authorList>
            <person name="Wang Z."/>
            <person name="Pascual-Anaya J."/>
            <person name="Zadissa A."/>
            <person name="Li W."/>
            <person name="Niimura Y."/>
            <person name="Huang Z."/>
            <person name="Li C."/>
            <person name="White S."/>
            <person name="Xiong Z."/>
            <person name="Fang D."/>
            <person name="Wang B."/>
            <person name="Ming Y."/>
            <person name="Chen Y."/>
            <person name="Zheng Y."/>
            <person name="Kuraku S."/>
            <person name="Pignatelli M."/>
            <person name="Herrero J."/>
            <person name="Beal K."/>
            <person name="Nozawa M."/>
            <person name="Li Q."/>
            <person name="Wang J."/>
            <person name="Zhang H."/>
            <person name="Yu L."/>
            <person name="Shigenobu S."/>
            <person name="Wang J."/>
            <person name="Liu J."/>
            <person name="Flicek P."/>
            <person name="Searle S."/>
            <person name="Wang J."/>
            <person name="Kuratani S."/>
            <person name="Yin Y."/>
            <person name="Aken B."/>
            <person name="Zhang G."/>
            <person name="Irie N."/>
        </authorList>
    </citation>
    <scope>NUCLEOTIDE SEQUENCE [LARGE SCALE GENOMIC DNA]</scope>
    <source>
        <strain evidence="6">Daiwa-1</strain>
    </source>
</reference>
<dbReference type="STRING" id="13735.ENSPSIP00000012915"/>
<proteinExistence type="predicted"/>
<protein>
    <submittedName>
        <fullName evidence="5">Leucine rich repeat containing 19</fullName>
    </submittedName>
</protein>
<evidence type="ECO:0000313" key="6">
    <source>
        <dbReference type="Proteomes" id="UP000007267"/>
    </source>
</evidence>
<gene>
    <name evidence="5" type="primary">LRRC19</name>
</gene>
<dbReference type="GO" id="GO:0050727">
    <property type="term" value="P:regulation of inflammatory response"/>
    <property type="evidence" value="ECO:0007669"/>
    <property type="project" value="Ensembl"/>
</dbReference>
<feature type="domain" description="LRRCT" evidence="4">
    <location>
        <begin position="109"/>
        <end position="161"/>
    </location>
</feature>
<evidence type="ECO:0000256" key="3">
    <source>
        <dbReference type="SAM" id="Phobius"/>
    </source>
</evidence>
<keyword evidence="6" id="KW-1185">Reference proteome</keyword>
<dbReference type="GeneTree" id="ENSGT00940000161278"/>
<feature type="transmembrane region" description="Helical" evidence="3">
    <location>
        <begin position="212"/>
        <end position="233"/>
    </location>
</feature>
<evidence type="ECO:0000256" key="1">
    <source>
        <dbReference type="ARBA" id="ARBA00022614"/>
    </source>
</evidence>
<reference evidence="5" key="4">
    <citation type="submission" date="2025-09" db="UniProtKB">
        <authorList>
            <consortium name="Ensembl"/>
        </authorList>
    </citation>
    <scope>IDENTIFICATION</scope>
</reference>
<dbReference type="Pfam" id="PF15176">
    <property type="entry name" value="LRR19-TM"/>
    <property type="match status" value="1"/>
</dbReference>
<dbReference type="SMART" id="SM00082">
    <property type="entry name" value="LRRCT"/>
    <property type="match status" value="1"/>
</dbReference>
<keyword evidence="2" id="KW-0732">Signal</keyword>
<dbReference type="AlphaFoldDB" id="K7FY05"/>
<dbReference type="GO" id="GO:0005886">
    <property type="term" value="C:plasma membrane"/>
    <property type="evidence" value="ECO:0007669"/>
    <property type="project" value="Ensembl"/>
</dbReference>
<keyword evidence="3" id="KW-1133">Transmembrane helix</keyword>
<dbReference type="GO" id="GO:0048874">
    <property type="term" value="P:host-mediated modulation of intestinal microbiota composition"/>
    <property type="evidence" value="ECO:0007669"/>
    <property type="project" value="Ensembl"/>
</dbReference>
<dbReference type="PANTHER" id="PTHR31450:SF4">
    <property type="entry name" value="LEUCINE-RICH REPEAT-CONTAINING PROTEIN 19"/>
    <property type="match status" value="1"/>
</dbReference>
<dbReference type="GO" id="GO:0038023">
    <property type="term" value="F:signaling receptor activity"/>
    <property type="evidence" value="ECO:0007669"/>
    <property type="project" value="Ensembl"/>
</dbReference>
<reference evidence="6" key="1">
    <citation type="submission" date="2011-10" db="EMBL/GenBank/DDBJ databases">
        <authorList>
            <consortium name="Soft-shell Turtle Genome Consortium"/>
        </authorList>
    </citation>
    <scope>NUCLEOTIDE SEQUENCE [LARGE SCALE GENOMIC DNA]</scope>
    <source>
        <strain evidence="6">Daiwa-1</strain>
    </source>
</reference>
<dbReference type="GO" id="GO:0002224">
    <property type="term" value="P:toll-like receptor signaling pathway"/>
    <property type="evidence" value="ECO:0007669"/>
    <property type="project" value="Ensembl"/>
</dbReference>
<dbReference type="Gene3D" id="3.80.10.10">
    <property type="entry name" value="Ribonuclease Inhibitor"/>
    <property type="match status" value="1"/>
</dbReference>